<organism evidence="5 6">
    <name type="scientific">Aeriscardovia aeriphila</name>
    <dbReference type="NCBI Taxonomy" id="218139"/>
    <lineage>
        <taxon>Bacteria</taxon>
        <taxon>Bacillati</taxon>
        <taxon>Actinomycetota</taxon>
        <taxon>Actinomycetes</taxon>
        <taxon>Bifidobacteriales</taxon>
        <taxon>Bifidobacteriaceae</taxon>
        <taxon>Aeriscardovia</taxon>
    </lineage>
</organism>
<comment type="caution">
    <text evidence="5">The sequence shown here is derived from an EMBL/GenBank/DDBJ whole genome shotgun (WGS) entry which is preliminary data.</text>
</comment>
<dbReference type="CDD" id="cd01392">
    <property type="entry name" value="HTH_LacI"/>
    <property type="match status" value="1"/>
</dbReference>
<dbReference type="PROSITE" id="PS50932">
    <property type="entry name" value="HTH_LACI_2"/>
    <property type="match status" value="1"/>
</dbReference>
<dbReference type="EMBL" id="DYWK01000005">
    <property type="protein sequence ID" value="HJF18137.1"/>
    <property type="molecule type" value="Genomic_DNA"/>
</dbReference>
<dbReference type="Pfam" id="PF00356">
    <property type="entry name" value="LacI"/>
    <property type="match status" value="1"/>
</dbReference>
<evidence type="ECO:0000259" key="4">
    <source>
        <dbReference type="PROSITE" id="PS50932"/>
    </source>
</evidence>
<keyword evidence="3" id="KW-0804">Transcription</keyword>
<dbReference type="InterPro" id="IPR028082">
    <property type="entry name" value="Peripla_BP_I"/>
</dbReference>
<dbReference type="GO" id="GO:0003700">
    <property type="term" value="F:DNA-binding transcription factor activity"/>
    <property type="evidence" value="ECO:0007669"/>
    <property type="project" value="TreeGrafter"/>
</dbReference>
<protein>
    <submittedName>
        <fullName evidence="5">LacI family transcriptional regulator</fullName>
    </submittedName>
</protein>
<evidence type="ECO:0000256" key="2">
    <source>
        <dbReference type="ARBA" id="ARBA00023125"/>
    </source>
</evidence>
<dbReference type="InterPro" id="IPR046335">
    <property type="entry name" value="LacI/GalR-like_sensor"/>
</dbReference>
<evidence type="ECO:0000256" key="3">
    <source>
        <dbReference type="ARBA" id="ARBA00023163"/>
    </source>
</evidence>
<feature type="domain" description="HTH lacI-type" evidence="4">
    <location>
        <begin position="7"/>
        <end position="61"/>
    </location>
</feature>
<dbReference type="AlphaFoldDB" id="A0A921FVJ7"/>
<dbReference type="SUPFAM" id="SSF53822">
    <property type="entry name" value="Periplasmic binding protein-like I"/>
    <property type="match status" value="1"/>
</dbReference>
<keyword evidence="2" id="KW-0238">DNA-binding</keyword>
<name>A0A921FVJ7_9BIFI</name>
<dbReference type="PANTHER" id="PTHR30146">
    <property type="entry name" value="LACI-RELATED TRANSCRIPTIONAL REPRESSOR"/>
    <property type="match status" value="1"/>
</dbReference>
<dbReference type="Proteomes" id="UP000715651">
    <property type="component" value="Unassembled WGS sequence"/>
</dbReference>
<dbReference type="PANTHER" id="PTHR30146:SF109">
    <property type="entry name" value="HTH-TYPE TRANSCRIPTIONAL REGULATOR GALS"/>
    <property type="match status" value="1"/>
</dbReference>
<dbReference type="Pfam" id="PF13377">
    <property type="entry name" value="Peripla_BP_3"/>
    <property type="match status" value="1"/>
</dbReference>
<reference evidence="5" key="1">
    <citation type="journal article" date="2021" name="PeerJ">
        <title>Extensive microbial diversity within the chicken gut microbiome revealed by metagenomics and culture.</title>
        <authorList>
            <person name="Gilroy R."/>
            <person name="Ravi A."/>
            <person name="Getino M."/>
            <person name="Pursley I."/>
            <person name="Horton D.L."/>
            <person name="Alikhan N.F."/>
            <person name="Baker D."/>
            <person name="Gharbi K."/>
            <person name="Hall N."/>
            <person name="Watson M."/>
            <person name="Adriaenssens E.M."/>
            <person name="Foster-Nyarko E."/>
            <person name="Jarju S."/>
            <person name="Secka A."/>
            <person name="Antonio M."/>
            <person name="Oren A."/>
            <person name="Chaudhuri R.R."/>
            <person name="La Ragione R."/>
            <person name="Hildebrand F."/>
            <person name="Pallen M.J."/>
        </authorList>
    </citation>
    <scope>NUCLEOTIDE SEQUENCE</scope>
    <source>
        <strain evidence="5">578</strain>
    </source>
</reference>
<evidence type="ECO:0000313" key="6">
    <source>
        <dbReference type="Proteomes" id="UP000715651"/>
    </source>
</evidence>
<evidence type="ECO:0000256" key="1">
    <source>
        <dbReference type="ARBA" id="ARBA00023015"/>
    </source>
</evidence>
<dbReference type="Gene3D" id="1.10.260.40">
    <property type="entry name" value="lambda repressor-like DNA-binding domains"/>
    <property type="match status" value="1"/>
</dbReference>
<dbReference type="Gene3D" id="3.40.50.2300">
    <property type="match status" value="2"/>
</dbReference>
<accession>A0A921FVJ7</accession>
<dbReference type="SUPFAM" id="SSF47413">
    <property type="entry name" value="lambda repressor-like DNA-binding domains"/>
    <property type="match status" value="1"/>
</dbReference>
<dbReference type="InterPro" id="IPR000843">
    <property type="entry name" value="HTH_LacI"/>
</dbReference>
<sequence length="347" mass="38051">MTEEKRSTLRDVARVAGVSLKTASNAANGTGRMSDETRQHVLDVIHQLHYQVNVSARNLTAGRSHNITFILPGLSAPYLGELADNVISAATARGYESSIWTYDPLNVSMGELLSSVNTSTSDGVVLSLSEAGTAQKEDFNVSYPLVTIGTRKTYGLADRVTMDDRLNAAFAVRYLHQHGAQSLAVIGAHQAFDEKTIREADEGNAHLRLRGVLEQAEHDGWQLDSHLIVNVGYSWNIGEGFRAAEWLIEQGTHFDAILALNDQLAIGAISALIGHGLRVPQDVQVIGFDNIEEARYLQPPLSTMDSMINWTADTAVNRLIDRIEGKLEGPAELIRRRGDLIVRETTR</sequence>
<evidence type="ECO:0000313" key="5">
    <source>
        <dbReference type="EMBL" id="HJF18137.1"/>
    </source>
</evidence>
<dbReference type="InterPro" id="IPR010982">
    <property type="entry name" value="Lambda_DNA-bd_dom_sf"/>
</dbReference>
<gene>
    <name evidence="5" type="ORF">K8U78_03130</name>
</gene>
<keyword evidence="1" id="KW-0805">Transcription regulation</keyword>
<reference evidence="5" key="2">
    <citation type="submission" date="2021-09" db="EMBL/GenBank/DDBJ databases">
        <authorList>
            <person name="Gilroy R."/>
        </authorList>
    </citation>
    <scope>NUCLEOTIDE SEQUENCE</scope>
    <source>
        <strain evidence="5">578</strain>
    </source>
</reference>
<dbReference type="CDD" id="cd06267">
    <property type="entry name" value="PBP1_LacI_sugar_binding-like"/>
    <property type="match status" value="1"/>
</dbReference>
<proteinExistence type="predicted"/>
<dbReference type="SMART" id="SM00354">
    <property type="entry name" value="HTH_LACI"/>
    <property type="match status" value="1"/>
</dbReference>
<dbReference type="GO" id="GO:0000976">
    <property type="term" value="F:transcription cis-regulatory region binding"/>
    <property type="evidence" value="ECO:0007669"/>
    <property type="project" value="TreeGrafter"/>
</dbReference>